<dbReference type="Proteomes" id="UP001321450">
    <property type="component" value="Chromosome"/>
</dbReference>
<dbReference type="InterPro" id="IPR001667">
    <property type="entry name" value="DDH_dom"/>
</dbReference>
<organism evidence="10 11">
    <name type="scientific">Methylomarinovum tepidoasis</name>
    <dbReference type="NCBI Taxonomy" id="2840183"/>
    <lineage>
        <taxon>Bacteria</taxon>
        <taxon>Pseudomonadati</taxon>
        <taxon>Pseudomonadota</taxon>
        <taxon>Gammaproteobacteria</taxon>
        <taxon>Methylococcales</taxon>
        <taxon>Methylothermaceae</taxon>
        <taxon>Methylomarinovum</taxon>
    </lineage>
</organism>
<name>A0AAU9BZ15_9GAMM</name>
<evidence type="ECO:0000256" key="5">
    <source>
        <dbReference type="ARBA" id="ARBA00022839"/>
    </source>
</evidence>
<keyword evidence="11" id="KW-1185">Reference proteome</keyword>
<dbReference type="InterPro" id="IPR041122">
    <property type="entry name" value="RecJ_OB"/>
</dbReference>
<dbReference type="Pfam" id="PF01368">
    <property type="entry name" value="DHH"/>
    <property type="match status" value="1"/>
</dbReference>
<feature type="domain" description="RecJ OB" evidence="9">
    <location>
        <begin position="459"/>
        <end position="561"/>
    </location>
</feature>
<protein>
    <recommendedName>
        <fullName evidence="2">Single-stranded-DNA-specific exonuclease RecJ</fullName>
    </recommendedName>
</protein>
<dbReference type="Pfam" id="PF17768">
    <property type="entry name" value="RecJ_OB"/>
    <property type="match status" value="1"/>
</dbReference>
<dbReference type="PANTHER" id="PTHR30255:SF2">
    <property type="entry name" value="SINGLE-STRANDED-DNA-SPECIFIC EXONUCLEASE RECJ"/>
    <property type="match status" value="1"/>
</dbReference>
<evidence type="ECO:0000256" key="6">
    <source>
        <dbReference type="SAM" id="Coils"/>
    </source>
</evidence>
<dbReference type="GO" id="GO:0006310">
    <property type="term" value="P:DNA recombination"/>
    <property type="evidence" value="ECO:0007669"/>
    <property type="project" value="InterPro"/>
</dbReference>
<evidence type="ECO:0000259" key="8">
    <source>
        <dbReference type="Pfam" id="PF02272"/>
    </source>
</evidence>
<keyword evidence="5 10" id="KW-0269">Exonuclease</keyword>
<dbReference type="NCBIfam" id="TIGR00644">
    <property type="entry name" value="recJ"/>
    <property type="match status" value="1"/>
</dbReference>
<dbReference type="KEGG" id="meiy:MIN45_P1385"/>
<evidence type="ECO:0000313" key="10">
    <source>
        <dbReference type="EMBL" id="BCX89015.1"/>
    </source>
</evidence>
<keyword evidence="4" id="KW-0378">Hydrolase</keyword>
<keyword evidence="6" id="KW-0175">Coiled coil</keyword>
<dbReference type="GO" id="GO:0003676">
    <property type="term" value="F:nucleic acid binding"/>
    <property type="evidence" value="ECO:0007669"/>
    <property type="project" value="InterPro"/>
</dbReference>
<accession>A0AAU9BZ15</accession>
<feature type="domain" description="DHHA1" evidence="8">
    <location>
        <begin position="351"/>
        <end position="447"/>
    </location>
</feature>
<dbReference type="GO" id="GO:0006281">
    <property type="term" value="P:DNA repair"/>
    <property type="evidence" value="ECO:0007669"/>
    <property type="project" value="InterPro"/>
</dbReference>
<comment type="similarity">
    <text evidence="1">Belongs to the RecJ family.</text>
</comment>
<evidence type="ECO:0000256" key="3">
    <source>
        <dbReference type="ARBA" id="ARBA00022722"/>
    </source>
</evidence>
<gene>
    <name evidence="10" type="ORF">MIN45_P1385</name>
</gene>
<evidence type="ECO:0000256" key="2">
    <source>
        <dbReference type="ARBA" id="ARBA00019841"/>
    </source>
</evidence>
<dbReference type="AlphaFoldDB" id="A0AAU9BZ15"/>
<evidence type="ECO:0000259" key="7">
    <source>
        <dbReference type="Pfam" id="PF01368"/>
    </source>
</evidence>
<evidence type="ECO:0000313" key="11">
    <source>
        <dbReference type="Proteomes" id="UP001321450"/>
    </source>
</evidence>
<dbReference type="FunFam" id="3.90.1640.30:FF:000001">
    <property type="entry name" value="Single-stranded-DNA-specific exonuclease RecJ"/>
    <property type="match status" value="1"/>
</dbReference>
<keyword evidence="3" id="KW-0540">Nuclease</keyword>
<evidence type="ECO:0000259" key="9">
    <source>
        <dbReference type="Pfam" id="PF17768"/>
    </source>
</evidence>
<dbReference type="InterPro" id="IPR003156">
    <property type="entry name" value="DHHA1_dom"/>
</dbReference>
<dbReference type="Gene3D" id="3.10.310.30">
    <property type="match status" value="1"/>
</dbReference>
<sequence length="567" mass="61057">MRRRKLVPRPLPKDGGDLPPRLHPVLARIYLARGIRRAEELDYTLKRLPPPGALSGIEAMTERLAAAIERDEAILVVADYDADGATACALAVSGLRALGARRVDFIVPDRFRLGYGLTPGLVREALARRPDVLLTVDNGIASLQGVAAAKEAGLDVLITDHHLPGEALPEADAIVNPNLPEDAFPSKALAGVGVMFYVLIALRAKLRARGRAAEVNLADWLDLVALGTVADVVPLDAVNRILVHQGLERMRRGRLRPGIRALLEAAGRSLADLVASDLAFAAGPRLNAAGRLDDMTAGIRCLLSDDLREARTLAARLDALNRERRDIEAQMQAEALRILDSRDWEDGSAAICLYDPGWHEGVVGILASRIKDRTGRPVIAFAPGEDGLLKGSARSVPGLHIRDVLAAIDAARPELIARYGGHAMAAGLSLAPENLDRFAAAFEAQVAAAGIAADEVLVTDGTLEPPQFSLNLAETLRRAGPWGQAFPEPLFHGDFSVRQARIVGERHLKLTVVPPGGPALDAIAFNLDDPAAWLDCAQLRLAYQLDVNEFRGRRSVQLKVDYLEPLQ</sequence>
<dbReference type="InterPro" id="IPR051673">
    <property type="entry name" value="SSDNA_exonuclease_RecJ"/>
</dbReference>
<dbReference type="RefSeq" id="WP_286291267.1">
    <property type="nucleotide sequence ID" value="NZ_AP024718.1"/>
</dbReference>
<dbReference type="InterPro" id="IPR038763">
    <property type="entry name" value="DHH_sf"/>
</dbReference>
<dbReference type="SUPFAM" id="SSF64182">
    <property type="entry name" value="DHH phosphoesterases"/>
    <property type="match status" value="1"/>
</dbReference>
<evidence type="ECO:0000256" key="4">
    <source>
        <dbReference type="ARBA" id="ARBA00022801"/>
    </source>
</evidence>
<dbReference type="EMBL" id="AP024718">
    <property type="protein sequence ID" value="BCX89015.1"/>
    <property type="molecule type" value="Genomic_DNA"/>
</dbReference>
<feature type="coiled-coil region" evidence="6">
    <location>
        <begin position="303"/>
        <end position="337"/>
    </location>
</feature>
<reference evidence="11" key="1">
    <citation type="journal article" date="2024" name="Int. J. Syst. Evol. Microbiol.">
        <title>Methylomarinovum tepidoasis sp. nov., a moderately thermophilic methanotroph of the family Methylothermaceae isolated from a deep-sea hydrothermal field.</title>
        <authorList>
            <person name="Hirayama H."/>
            <person name="Takaki Y."/>
            <person name="Abe M."/>
            <person name="Miyazaki M."/>
            <person name="Uematsu K."/>
            <person name="Matsui Y."/>
            <person name="Takai K."/>
        </authorList>
    </citation>
    <scope>NUCLEOTIDE SEQUENCE [LARGE SCALE GENOMIC DNA]</scope>
    <source>
        <strain evidence="11">IN45</strain>
    </source>
</reference>
<dbReference type="Gene3D" id="3.90.1640.30">
    <property type="match status" value="1"/>
</dbReference>
<dbReference type="GO" id="GO:0008409">
    <property type="term" value="F:5'-3' exonuclease activity"/>
    <property type="evidence" value="ECO:0007669"/>
    <property type="project" value="InterPro"/>
</dbReference>
<dbReference type="PANTHER" id="PTHR30255">
    <property type="entry name" value="SINGLE-STRANDED-DNA-SPECIFIC EXONUCLEASE RECJ"/>
    <property type="match status" value="1"/>
</dbReference>
<evidence type="ECO:0000256" key="1">
    <source>
        <dbReference type="ARBA" id="ARBA00005915"/>
    </source>
</evidence>
<proteinExistence type="inferred from homology"/>
<dbReference type="Pfam" id="PF02272">
    <property type="entry name" value="DHHA1"/>
    <property type="match status" value="1"/>
</dbReference>
<feature type="domain" description="DDH" evidence="7">
    <location>
        <begin position="74"/>
        <end position="228"/>
    </location>
</feature>
<dbReference type="InterPro" id="IPR004610">
    <property type="entry name" value="RecJ"/>
</dbReference>